<keyword evidence="2" id="KW-1133">Transmembrane helix</keyword>
<feature type="transmembrane region" description="Helical" evidence="2">
    <location>
        <begin position="44"/>
        <end position="69"/>
    </location>
</feature>
<evidence type="ECO:0000256" key="2">
    <source>
        <dbReference type="SAM" id="Phobius"/>
    </source>
</evidence>
<dbReference type="STRING" id="288705.RSal33209_1870"/>
<evidence type="ECO:0000313" key="4">
    <source>
        <dbReference type="Proteomes" id="UP000002007"/>
    </source>
</evidence>
<organism evidence="3 4">
    <name type="scientific">Renibacterium salmoninarum (strain ATCC 33209 / DSM 20767 / JCM 11484 / NBRC 15589 / NCIMB 2235)</name>
    <dbReference type="NCBI Taxonomy" id="288705"/>
    <lineage>
        <taxon>Bacteria</taxon>
        <taxon>Bacillati</taxon>
        <taxon>Actinomycetota</taxon>
        <taxon>Actinomycetes</taxon>
        <taxon>Micrococcales</taxon>
        <taxon>Micrococcaceae</taxon>
        <taxon>Renibacterium</taxon>
    </lineage>
</organism>
<keyword evidence="2" id="KW-0472">Membrane</keyword>
<keyword evidence="4" id="KW-1185">Reference proteome</keyword>
<evidence type="ECO:0000313" key="3">
    <source>
        <dbReference type="EMBL" id="ABY23603.1"/>
    </source>
</evidence>
<keyword evidence="2" id="KW-0812">Transmembrane</keyword>
<dbReference type="eggNOG" id="ENOG50337IN">
    <property type="taxonomic scope" value="Bacteria"/>
</dbReference>
<feature type="compositionally biased region" description="Gly residues" evidence="1">
    <location>
        <begin position="15"/>
        <end position="33"/>
    </location>
</feature>
<dbReference type="AlphaFoldDB" id="A9WQP6"/>
<sequence>MPGNPPSAWNQQPGGPQGPYGPGGPQGPGGPFGSGQPQKSNTKLWIFVGAGVVLIALIVLVIWLVSTLIGANKTADSDRSPAASASSQTSKSPTSSSARPSSSDGSALVPNASPSTWLVGDCIRTYVDINTKADVVSCSTGHSGQLIGTFYYKDSDAFPGADALKAKGDAYCAVISLTSDASNYDIRQQYGYPTESTWAKGDGRIDCIAYTKGGDIIKEDLIKK</sequence>
<reference evidence="4" key="1">
    <citation type="journal article" date="2008" name="J. Bacteriol.">
        <title>Genome sequence of the fish pathogen Renibacterium salmoninarum suggests reductive evolution away from an environmental Arthrobacter ancestor.</title>
        <authorList>
            <person name="Wiens G.D."/>
            <person name="Rockey D.D."/>
            <person name="Wu Z."/>
            <person name="Chang J."/>
            <person name="Levy R."/>
            <person name="Crane S."/>
            <person name="Chen D.S."/>
            <person name="Capri G.R."/>
            <person name="Burnett J.R."/>
            <person name="Sudheesh P.S."/>
            <person name="Schipma M.J."/>
            <person name="Burd H."/>
            <person name="Bhattacharyya A."/>
            <person name="Rhodes L.D."/>
            <person name="Kaul R."/>
            <person name="Strom M.S."/>
        </authorList>
    </citation>
    <scope>NUCLEOTIDE SEQUENCE [LARGE SCALE GENOMIC DNA]</scope>
    <source>
        <strain evidence="4">ATCC 33209 / DSM 20767 / JCM 11484 / NBRC 15589 / NCIMB 2235</strain>
    </source>
</reference>
<gene>
    <name evidence="3" type="ordered locus">RSal33209_1870</name>
</gene>
<proteinExistence type="predicted"/>
<evidence type="ECO:0000256" key="1">
    <source>
        <dbReference type="SAM" id="MobiDB-lite"/>
    </source>
</evidence>
<dbReference type="KEGG" id="rsa:RSal33209_1870"/>
<dbReference type="Proteomes" id="UP000002007">
    <property type="component" value="Chromosome"/>
</dbReference>
<name>A9WQP6_RENSM</name>
<feature type="region of interest" description="Disordered" evidence="1">
    <location>
        <begin position="74"/>
        <end position="109"/>
    </location>
</feature>
<accession>A9WQP6</accession>
<feature type="region of interest" description="Disordered" evidence="1">
    <location>
        <begin position="1"/>
        <end position="37"/>
    </location>
</feature>
<evidence type="ECO:0008006" key="5">
    <source>
        <dbReference type="Google" id="ProtNLM"/>
    </source>
</evidence>
<dbReference type="EMBL" id="CP000910">
    <property type="protein sequence ID" value="ABY23603.1"/>
    <property type="molecule type" value="Genomic_DNA"/>
</dbReference>
<dbReference type="HOGENOM" id="CLU_1234194_0_0_11"/>
<feature type="compositionally biased region" description="Low complexity" evidence="1">
    <location>
        <begin position="80"/>
        <end position="107"/>
    </location>
</feature>
<protein>
    <recommendedName>
        <fullName evidence="5">Septum formation-related domain-containing protein</fullName>
    </recommendedName>
</protein>